<accession>A0A2A6C5L5</accession>
<keyword evidence="3" id="KW-1185">Reference proteome</keyword>
<evidence type="ECO:0000313" key="3">
    <source>
        <dbReference type="Proteomes" id="UP000005239"/>
    </source>
</evidence>
<feature type="compositionally biased region" description="Polar residues" evidence="1">
    <location>
        <begin position="11"/>
        <end position="30"/>
    </location>
</feature>
<feature type="region of interest" description="Disordered" evidence="1">
    <location>
        <begin position="1"/>
        <end position="142"/>
    </location>
</feature>
<feature type="compositionally biased region" description="Polar residues" evidence="1">
    <location>
        <begin position="44"/>
        <end position="53"/>
    </location>
</feature>
<reference evidence="2" key="2">
    <citation type="submission" date="2022-06" db="UniProtKB">
        <authorList>
            <consortium name="EnsemblMetazoa"/>
        </authorList>
    </citation>
    <scope>IDENTIFICATION</scope>
    <source>
        <strain evidence="2">PS312</strain>
    </source>
</reference>
<feature type="compositionally biased region" description="Basic residues" evidence="1">
    <location>
        <begin position="1"/>
        <end position="10"/>
    </location>
</feature>
<organism evidence="2 3">
    <name type="scientific">Pristionchus pacificus</name>
    <name type="common">Parasitic nematode worm</name>
    <dbReference type="NCBI Taxonomy" id="54126"/>
    <lineage>
        <taxon>Eukaryota</taxon>
        <taxon>Metazoa</taxon>
        <taxon>Ecdysozoa</taxon>
        <taxon>Nematoda</taxon>
        <taxon>Chromadorea</taxon>
        <taxon>Rhabditida</taxon>
        <taxon>Rhabditina</taxon>
        <taxon>Diplogasteromorpha</taxon>
        <taxon>Diplogasteroidea</taxon>
        <taxon>Neodiplogasteridae</taxon>
        <taxon>Pristionchus</taxon>
    </lineage>
</organism>
<dbReference type="EnsemblMetazoa" id="PPA34647.1">
    <property type="protein sequence ID" value="PPA34647.1"/>
    <property type="gene ID" value="WBGene00273016"/>
</dbReference>
<dbReference type="AlphaFoldDB" id="A0A2A6C5L5"/>
<evidence type="ECO:0000313" key="2">
    <source>
        <dbReference type="EnsemblMetazoa" id="PPA34647.1"/>
    </source>
</evidence>
<feature type="compositionally biased region" description="Low complexity" evidence="1">
    <location>
        <begin position="115"/>
        <end position="142"/>
    </location>
</feature>
<accession>A0A8R1UMU5</accession>
<name>A0A2A6C5L5_PRIPA</name>
<dbReference type="Proteomes" id="UP000005239">
    <property type="component" value="Unassembled WGS sequence"/>
</dbReference>
<reference evidence="3" key="1">
    <citation type="journal article" date="2008" name="Nat. Genet.">
        <title>The Pristionchus pacificus genome provides a unique perspective on nematode lifestyle and parasitism.</title>
        <authorList>
            <person name="Dieterich C."/>
            <person name="Clifton S.W."/>
            <person name="Schuster L.N."/>
            <person name="Chinwalla A."/>
            <person name="Delehaunty K."/>
            <person name="Dinkelacker I."/>
            <person name="Fulton L."/>
            <person name="Fulton R."/>
            <person name="Godfrey J."/>
            <person name="Minx P."/>
            <person name="Mitreva M."/>
            <person name="Roeseler W."/>
            <person name="Tian H."/>
            <person name="Witte H."/>
            <person name="Yang S.P."/>
            <person name="Wilson R.K."/>
            <person name="Sommer R.J."/>
        </authorList>
    </citation>
    <scope>NUCLEOTIDE SEQUENCE [LARGE SCALE GENOMIC DNA]</scope>
    <source>
        <strain evidence="3">PS312</strain>
    </source>
</reference>
<protein>
    <submittedName>
        <fullName evidence="2">Uncharacterized protein</fullName>
    </submittedName>
</protein>
<proteinExistence type="predicted"/>
<gene>
    <name evidence="2" type="primary">WBGene00273016</name>
</gene>
<evidence type="ECO:0000256" key="1">
    <source>
        <dbReference type="SAM" id="MobiDB-lite"/>
    </source>
</evidence>
<sequence>MSSVHSRGRSRSATPLKSALTCSPSRSGASRKSFKKVSFAKTVKQVSLVGSPTKSRRKLTKSDRQKNLKLATTPTVAAKAKSSNSSRSSSTASAHSRRQTKASVAKRTATPAKFTSKPVVSKSKAAKTAGKAVTSKSGKVRK</sequence>
<feature type="compositionally biased region" description="Low complexity" evidence="1">
    <location>
        <begin position="77"/>
        <end position="94"/>
    </location>
</feature>